<evidence type="ECO:0000313" key="1">
    <source>
        <dbReference type="EMBL" id="EJW91347.1"/>
    </source>
</evidence>
<dbReference type="AlphaFoldDB" id="J9FP24"/>
<proteinExistence type="predicted"/>
<dbReference type="EMBL" id="AMCI01008246">
    <property type="protein sequence ID" value="EJW91347.1"/>
    <property type="molecule type" value="Genomic_DNA"/>
</dbReference>
<sequence>MGICSVRRPWLLLGTHLLSNIPGILIDDSFVGIREYHQFIRGGSSALFRLEILADRLAQHSMTKIFLSVEDIANSSGTPSVRISYFFMPAIFRMGLIGIGRRDQYFFLCQRFGNNGSALALASHTEDFSDYFSGRFIYIQLLLIVLSSYISVGDRATAPHACFHSGPEHCLDFIARVLCIPLIHDIQEWGKVIFCRIGTVNAVVDSDKAHSLFREHHFCVVTDLQIITTKTT</sequence>
<organism evidence="1">
    <name type="scientific">gut metagenome</name>
    <dbReference type="NCBI Taxonomy" id="749906"/>
    <lineage>
        <taxon>unclassified sequences</taxon>
        <taxon>metagenomes</taxon>
        <taxon>organismal metagenomes</taxon>
    </lineage>
</organism>
<name>J9FP24_9ZZZZ</name>
<accession>J9FP24</accession>
<protein>
    <submittedName>
        <fullName evidence="1">Uncharacterized protein</fullName>
    </submittedName>
</protein>
<reference evidence="1" key="1">
    <citation type="journal article" date="2012" name="PLoS ONE">
        <title>Gene sets for utilization of primary and secondary nutrition supplies in the distal gut of endangered iberian lynx.</title>
        <authorList>
            <person name="Alcaide M."/>
            <person name="Messina E."/>
            <person name="Richter M."/>
            <person name="Bargiela R."/>
            <person name="Peplies J."/>
            <person name="Huws S.A."/>
            <person name="Newbold C.J."/>
            <person name="Golyshin P.N."/>
            <person name="Simon M.A."/>
            <person name="Lopez G."/>
            <person name="Yakimov M.M."/>
            <person name="Ferrer M."/>
        </authorList>
    </citation>
    <scope>NUCLEOTIDE SEQUENCE</scope>
</reference>
<comment type="caution">
    <text evidence="1">The sequence shown here is derived from an EMBL/GenBank/DDBJ whole genome shotgun (WGS) entry which is preliminary data.</text>
</comment>
<gene>
    <name evidence="1" type="ORF">EVA_20553</name>
</gene>